<dbReference type="InterPro" id="IPR038774">
    <property type="entry name" value="CEP162-like"/>
</dbReference>
<evidence type="ECO:0000313" key="10">
    <source>
        <dbReference type="EMBL" id="CEK59962.1"/>
    </source>
</evidence>
<protein>
    <recommendedName>
        <fullName evidence="3">Centrosomal protein of 162 kDa</fullName>
    </recommendedName>
</protein>
<evidence type="ECO:0000256" key="5">
    <source>
        <dbReference type="ARBA" id="ARBA00022701"/>
    </source>
</evidence>
<feature type="non-terminal residue" evidence="10">
    <location>
        <position position="1"/>
    </location>
</feature>
<feature type="coiled-coil region" evidence="9">
    <location>
        <begin position="71"/>
        <end position="116"/>
    </location>
</feature>
<sequence>LQVLEAQVKKLEKELESKDELAHQDLRAMEQKYNHVKLQFEERITDLEKQLSLYVQCDENLIFKEHPHSHAVALERELNNVRDRCKKQVSEMQTEMDRVTAELNKVKKNQENLMRNESRQTEAE</sequence>
<keyword evidence="5" id="KW-0493">Microtubule</keyword>
<dbReference type="GO" id="GO:0060271">
    <property type="term" value="P:cilium assembly"/>
    <property type="evidence" value="ECO:0007669"/>
    <property type="project" value="TreeGrafter"/>
</dbReference>
<evidence type="ECO:0000256" key="7">
    <source>
        <dbReference type="ARBA" id="ARBA00023054"/>
    </source>
</evidence>
<name>A0A0B6YV65_9EUPU</name>
<evidence type="ECO:0000256" key="9">
    <source>
        <dbReference type="SAM" id="Coils"/>
    </source>
</evidence>
<dbReference type="PANTHER" id="PTHR34031">
    <property type="entry name" value="CENTROSOMAL PROTEIN OF 162 KDA"/>
    <property type="match status" value="1"/>
</dbReference>
<comment type="similarity">
    <text evidence="2">Belongs to the CEP162 family.</text>
</comment>
<gene>
    <name evidence="10" type="primary">ORF37988</name>
</gene>
<keyword evidence="6" id="KW-0970">Cilium biogenesis/degradation</keyword>
<keyword evidence="7 9" id="KW-0175">Coiled coil</keyword>
<dbReference type="GO" id="GO:0005814">
    <property type="term" value="C:centriole"/>
    <property type="evidence" value="ECO:0007669"/>
    <property type="project" value="UniProtKB-SubCell"/>
</dbReference>
<dbReference type="GO" id="GO:0005879">
    <property type="term" value="C:axonemal microtubule"/>
    <property type="evidence" value="ECO:0007669"/>
    <property type="project" value="TreeGrafter"/>
</dbReference>
<organism evidence="10">
    <name type="scientific">Arion vulgaris</name>
    <dbReference type="NCBI Taxonomy" id="1028688"/>
    <lineage>
        <taxon>Eukaryota</taxon>
        <taxon>Metazoa</taxon>
        <taxon>Spiralia</taxon>
        <taxon>Lophotrochozoa</taxon>
        <taxon>Mollusca</taxon>
        <taxon>Gastropoda</taxon>
        <taxon>Heterobranchia</taxon>
        <taxon>Euthyneura</taxon>
        <taxon>Panpulmonata</taxon>
        <taxon>Eupulmonata</taxon>
        <taxon>Stylommatophora</taxon>
        <taxon>Helicina</taxon>
        <taxon>Arionoidea</taxon>
        <taxon>Arionidae</taxon>
        <taxon>Arion</taxon>
    </lineage>
</organism>
<evidence type="ECO:0000256" key="4">
    <source>
        <dbReference type="ARBA" id="ARBA00022490"/>
    </source>
</evidence>
<proteinExistence type="inferred from homology"/>
<accession>A0A0B6YV65</accession>
<evidence type="ECO:0000256" key="3">
    <source>
        <dbReference type="ARBA" id="ARBA00021406"/>
    </source>
</evidence>
<evidence type="ECO:0000256" key="2">
    <source>
        <dbReference type="ARBA" id="ARBA00009485"/>
    </source>
</evidence>
<dbReference type="PANTHER" id="PTHR34031:SF1">
    <property type="entry name" value="CENTROSOMAL PROTEIN OF 162 KDA"/>
    <property type="match status" value="1"/>
</dbReference>
<comment type="subcellular location">
    <subcellularLocation>
        <location evidence="1">Cytoplasm</location>
        <location evidence="1">Cytoskeleton</location>
        <location evidence="1">Microtubule organizing center</location>
        <location evidence="1">Centrosome</location>
        <location evidence="1">Centriole</location>
    </subcellularLocation>
</comment>
<dbReference type="AlphaFoldDB" id="A0A0B6YV65"/>
<dbReference type="EMBL" id="HACG01013097">
    <property type="protein sequence ID" value="CEK59962.1"/>
    <property type="molecule type" value="Transcribed_RNA"/>
</dbReference>
<feature type="non-terminal residue" evidence="10">
    <location>
        <position position="124"/>
    </location>
</feature>
<evidence type="ECO:0000256" key="8">
    <source>
        <dbReference type="ARBA" id="ARBA00023212"/>
    </source>
</evidence>
<evidence type="ECO:0000256" key="1">
    <source>
        <dbReference type="ARBA" id="ARBA00004114"/>
    </source>
</evidence>
<keyword evidence="8" id="KW-0206">Cytoskeleton</keyword>
<keyword evidence="4" id="KW-0963">Cytoplasm</keyword>
<reference evidence="10" key="1">
    <citation type="submission" date="2014-12" db="EMBL/GenBank/DDBJ databases">
        <title>Insight into the proteome of Arion vulgaris.</title>
        <authorList>
            <person name="Aradska J."/>
            <person name="Bulat T."/>
            <person name="Smidak R."/>
            <person name="Sarate P."/>
            <person name="Gangsoo J."/>
            <person name="Sialana F."/>
            <person name="Bilban M."/>
            <person name="Lubec G."/>
        </authorList>
    </citation>
    <scope>NUCLEOTIDE SEQUENCE</scope>
    <source>
        <tissue evidence="10">Skin</tissue>
    </source>
</reference>
<evidence type="ECO:0000256" key="6">
    <source>
        <dbReference type="ARBA" id="ARBA00022794"/>
    </source>
</evidence>